<comment type="caution">
    <text evidence="1">The sequence shown here is derived from an EMBL/GenBank/DDBJ whole genome shotgun (WGS) entry which is preliminary data.</text>
</comment>
<dbReference type="SUPFAM" id="SSF55486">
    <property type="entry name" value="Metalloproteases ('zincins'), catalytic domain"/>
    <property type="match status" value="1"/>
</dbReference>
<dbReference type="GO" id="GO:0004181">
    <property type="term" value="F:metallocarboxypeptidase activity"/>
    <property type="evidence" value="ECO:0007669"/>
    <property type="project" value="InterPro"/>
</dbReference>
<organism evidence="1 2">
    <name type="scientific">Candidatus Dojkabacteria bacterium</name>
    <dbReference type="NCBI Taxonomy" id="2099670"/>
    <lineage>
        <taxon>Bacteria</taxon>
        <taxon>Candidatus Dojkabacteria</taxon>
    </lineage>
</organism>
<reference evidence="1" key="1">
    <citation type="submission" date="2020-04" db="EMBL/GenBank/DDBJ databases">
        <authorList>
            <person name="Zhang T."/>
        </authorList>
    </citation>
    <scope>NUCLEOTIDE SEQUENCE</scope>
    <source>
        <strain evidence="1">HKST-UBA15</strain>
    </source>
</reference>
<proteinExistence type="predicted"/>
<feature type="non-terminal residue" evidence="1">
    <location>
        <position position="378"/>
    </location>
</feature>
<dbReference type="PRINTS" id="PR00998">
    <property type="entry name" value="CRBOXYPTASET"/>
</dbReference>
<keyword evidence="1" id="KW-0121">Carboxypeptidase</keyword>
<dbReference type="Gene3D" id="1.10.1370.30">
    <property type="match status" value="1"/>
</dbReference>
<evidence type="ECO:0000313" key="1">
    <source>
        <dbReference type="EMBL" id="MCA9380597.1"/>
    </source>
</evidence>
<accession>A0A955L056</accession>
<dbReference type="PANTHER" id="PTHR34217:SF1">
    <property type="entry name" value="CARBOXYPEPTIDASE 1"/>
    <property type="match status" value="1"/>
</dbReference>
<keyword evidence="1" id="KW-0378">Hydrolase</keyword>
<gene>
    <name evidence="1" type="ORF">KC675_05465</name>
</gene>
<dbReference type="AlphaFoldDB" id="A0A955L056"/>
<dbReference type="EMBL" id="JAGQLL010000097">
    <property type="protein sequence ID" value="MCA9380597.1"/>
    <property type="molecule type" value="Genomic_DNA"/>
</dbReference>
<dbReference type="GO" id="GO:0006508">
    <property type="term" value="P:proteolysis"/>
    <property type="evidence" value="ECO:0007669"/>
    <property type="project" value="InterPro"/>
</dbReference>
<protein>
    <submittedName>
        <fullName evidence="1">Carboxypeptidase M32</fullName>
    </submittedName>
</protein>
<dbReference type="Proteomes" id="UP000745577">
    <property type="component" value="Unassembled WGS sequence"/>
</dbReference>
<dbReference type="Pfam" id="PF02074">
    <property type="entry name" value="Peptidase_M32"/>
    <property type="match status" value="1"/>
</dbReference>
<name>A0A955L056_9BACT</name>
<sequence length="378" mass="44611">MVKDLFQNKQILKLLEYYQSIWALDHLNKLATWDGEVYMPTKGAMYRGKALAKSQTLIQQLFLSKEFTNLIASSEKEDLNDYEKAVIRVLKKELDMFQKLPPKFIEEFEETVSEAQIVWRKSRGTDDFDLFQPMLEKIVDLSRQKANYLGYKDNPYDALLDTFEEGLTVKFLDNYFKKVTTTVTELLSYLKNNPKYTNDNSMSSLEYDVEQAKNLNHELLSFLQYDSQKLRLDVSSHPFSEGLSTHDSRITTRYEGFDIARTVTSTIHEFGHALYFLQHNEEINTTPLYTNYSLALHESQSRFFENHIGRSKTFFVENLSKFHELGRKYEQYSADDFYKYFNQVKPSLIRVEADEVTYHAHIYIRYKIEEALINDRLK</sequence>
<dbReference type="PANTHER" id="PTHR34217">
    <property type="entry name" value="METAL-DEPENDENT CARBOXYPEPTIDASE"/>
    <property type="match status" value="1"/>
</dbReference>
<reference evidence="1" key="2">
    <citation type="journal article" date="2021" name="Microbiome">
        <title>Successional dynamics and alternative stable states in a saline activated sludge microbial community over 9 years.</title>
        <authorList>
            <person name="Wang Y."/>
            <person name="Ye J."/>
            <person name="Ju F."/>
            <person name="Liu L."/>
            <person name="Boyd J.A."/>
            <person name="Deng Y."/>
            <person name="Parks D.H."/>
            <person name="Jiang X."/>
            <person name="Yin X."/>
            <person name="Woodcroft B.J."/>
            <person name="Tyson G.W."/>
            <person name="Hugenholtz P."/>
            <person name="Polz M.F."/>
            <person name="Zhang T."/>
        </authorList>
    </citation>
    <scope>NUCLEOTIDE SEQUENCE</scope>
    <source>
        <strain evidence="1">HKST-UBA15</strain>
    </source>
</reference>
<evidence type="ECO:0000313" key="2">
    <source>
        <dbReference type="Proteomes" id="UP000745577"/>
    </source>
</evidence>
<dbReference type="InterPro" id="IPR001333">
    <property type="entry name" value="Peptidase_M32_Taq"/>
</dbReference>
<keyword evidence="1" id="KW-0645">Protease</keyword>
<dbReference type="PROSITE" id="PS52034">
    <property type="entry name" value="PEPTIDASE_M32"/>
    <property type="match status" value="1"/>
</dbReference>